<reference evidence="8" key="1">
    <citation type="submission" date="2021-01" db="EMBL/GenBank/DDBJ databases">
        <title>Whole genome shotgun sequence of Virgisporangium ochraceum NBRC 16418.</title>
        <authorList>
            <person name="Komaki H."/>
            <person name="Tamura T."/>
        </authorList>
    </citation>
    <scope>NUCLEOTIDE SEQUENCE</scope>
    <source>
        <strain evidence="8">NBRC 16418</strain>
    </source>
</reference>
<evidence type="ECO:0000313" key="8">
    <source>
        <dbReference type="EMBL" id="GIJ70284.1"/>
    </source>
</evidence>
<dbReference type="InterPro" id="IPR051401">
    <property type="entry name" value="GtrA_CellWall_Glycosyl"/>
</dbReference>
<evidence type="ECO:0000259" key="7">
    <source>
        <dbReference type="Pfam" id="PF04138"/>
    </source>
</evidence>
<dbReference type="Pfam" id="PF04138">
    <property type="entry name" value="GtrA_DPMS_TM"/>
    <property type="match status" value="1"/>
</dbReference>
<feature type="transmembrane region" description="Helical" evidence="6">
    <location>
        <begin position="21"/>
        <end position="41"/>
    </location>
</feature>
<evidence type="ECO:0000256" key="4">
    <source>
        <dbReference type="ARBA" id="ARBA00022989"/>
    </source>
</evidence>
<feature type="transmembrane region" description="Helical" evidence="6">
    <location>
        <begin position="47"/>
        <end position="64"/>
    </location>
</feature>
<dbReference type="GO" id="GO:0005886">
    <property type="term" value="C:plasma membrane"/>
    <property type="evidence" value="ECO:0007669"/>
    <property type="project" value="TreeGrafter"/>
</dbReference>
<dbReference type="Proteomes" id="UP000635606">
    <property type="component" value="Unassembled WGS sequence"/>
</dbReference>
<evidence type="ECO:0000256" key="5">
    <source>
        <dbReference type="ARBA" id="ARBA00023136"/>
    </source>
</evidence>
<accession>A0A8J4ED35</accession>
<dbReference type="AlphaFoldDB" id="A0A8J4ED35"/>
<proteinExistence type="inferred from homology"/>
<evidence type="ECO:0000256" key="3">
    <source>
        <dbReference type="ARBA" id="ARBA00022692"/>
    </source>
</evidence>
<feature type="transmembrane region" description="Helical" evidence="6">
    <location>
        <begin position="117"/>
        <end position="137"/>
    </location>
</feature>
<feature type="transmembrane region" description="Helical" evidence="6">
    <location>
        <begin position="84"/>
        <end position="105"/>
    </location>
</feature>
<keyword evidence="4 6" id="KW-1133">Transmembrane helix</keyword>
<dbReference type="InterPro" id="IPR007267">
    <property type="entry name" value="GtrA_DPMS_TM"/>
</dbReference>
<evidence type="ECO:0000313" key="9">
    <source>
        <dbReference type="Proteomes" id="UP000635606"/>
    </source>
</evidence>
<dbReference type="EMBL" id="BOPH01000075">
    <property type="protein sequence ID" value="GIJ70284.1"/>
    <property type="molecule type" value="Genomic_DNA"/>
</dbReference>
<keyword evidence="5 6" id="KW-0472">Membrane</keyword>
<evidence type="ECO:0000256" key="2">
    <source>
        <dbReference type="ARBA" id="ARBA00009399"/>
    </source>
</evidence>
<comment type="caution">
    <text evidence="8">The sequence shown here is derived from an EMBL/GenBank/DDBJ whole genome shotgun (WGS) entry which is preliminary data.</text>
</comment>
<evidence type="ECO:0000256" key="1">
    <source>
        <dbReference type="ARBA" id="ARBA00004141"/>
    </source>
</evidence>
<gene>
    <name evidence="8" type="ORF">Voc01_052010</name>
</gene>
<sequence length="198" mass="21849">MHLASVASVLPQRVRSLVPEVSAFALIGAANSVLYFVIFNLTMTMGAVKATILANVITVALAYVAHRYWTYRSRQKTQASREAVLFVGFNLAGTLIQSGVVGVAKYGFGLSETTDRLWLNVATMIGIGLGMVFRFWAYRTLVFRPHPADHAQPASAMEVLAEAYEEESEFQQLTAPLEVEMTIKQRTSADEEATSNRR</sequence>
<organism evidence="8 9">
    <name type="scientific">Virgisporangium ochraceum</name>
    <dbReference type="NCBI Taxonomy" id="65505"/>
    <lineage>
        <taxon>Bacteria</taxon>
        <taxon>Bacillati</taxon>
        <taxon>Actinomycetota</taxon>
        <taxon>Actinomycetes</taxon>
        <taxon>Micromonosporales</taxon>
        <taxon>Micromonosporaceae</taxon>
        <taxon>Virgisporangium</taxon>
    </lineage>
</organism>
<dbReference type="PANTHER" id="PTHR38459">
    <property type="entry name" value="PROPHAGE BACTOPRENOL-LINKED GLUCOSE TRANSLOCASE HOMOLOG"/>
    <property type="match status" value="1"/>
</dbReference>
<comment type="similarity">
    <text evidence="2">Belongs to the GtrA family.</text>
</comment>
<feature type="domain" description="GtrA/DPMS transmembrane" evidence="7">
    <location>
        <begin position="24"/>
        <end position="143"/>
    </location>
</feature>
<keyword evidence="9" id="KW-1185">Reference proteome</keyword>
<dbReference type="GO" id="GO:0000271">
    <property type="term" value="P:polysaccharide biosynthetic process"/>
    <property type="evidence" value="ECO:0007669"/>
    <property type="project" value="InterPro"/>
</dbReference>
<dbReference type="PANTHER" id="PTHR38459:SF1">
    <property type="entry name" value="PROPHAGE BACTOPRENOL-LINKED GLUCOSE TRANSLOCASE HOMOLOG"/>
    <property type="match status" value="1"/>
</dbReference>
<evidence type="ECO:0000256" key="6">
    <source>
        <dbReference type="SAM" id="Phobius"/>
    </source>
</evidence>
<name>A0A8J4ED35_9ACTN</name>
<comment type="subcellular location">
    <subcellularLocation>
        <location evidence="1">Membrane</location>
        <topology evidence="1">Multi-pass membrane protein</topology>
    </subcellularLocation>
</comment>
<protein>
    <recommendedName>
        <fullName evidence="7">GtrA/DPMS transmembrane domain-containing protein</fullName>
    </recommendedName>
</protein>
<keyword evidence="3 6" id="KW-0812">Transmembrane</keyword>